<proteinExistence type="predicted"/>
<protein>
    <submittedName>
        <fullName evidence="2">Uncharacterized protein</fullName>
    </submittedName>
</protein>
<dbReference type="EMBL" id="SDMP01000017">
    <property type="protein sequence ID" value="RYQ99443.1"/>
    <property type="molecule type" value="Genomic_DNA"/>
</dbReference>
<sequence length="118" mass="12923">MMPASRSITTVDTGKLLLRDLENNGEDDSPAAKKPKSEKFPLNRCQFAGRRCRILPLRHQPSASTSPCPPLSLAASSSITPSPIFITSRVASIGLKVQGQIWIWVYNKYGQVVIAKNT</sequence>
<feature type="region of interest" description="Disordered" evidence="1">
    <location>
        <begin position="21"/>
        <end position="40"/>
    </location>
</feature>
<dbReference type="Proteomes" id="UP000289738">
    <property type="component" value="Chromosome B07"/>
</dbReference>
<accession>A0A444YC05</accession>
<keyword evidence="3" id="KW-1185">Reference proteome</keyword>
<dbReference type="AlphaFoldDB" id="A0A444YC05"/>
<evidence type="ECO:0000256" key="1">
    <source>
        <dbReference type="SAM" id="MobiDB-lite"/>
    </source>
</evidence>
<gene>
    <name evidence="2" type="ORF">Ahy_B07g087382</name>
</gene>
<reference evidence="2 3" key="1">
    <citation type="submission" date="2019-01" db="EMBL/GenBank/DDBJ databases">
        <title>Sequencing of cultivated peanut Arachis hypogaea provides insights into genome evolution and oil improvement.</title>
        <authorList>
            <person name="Chen X."/>
        </authorList>
    </citation>
    <scope>NUCLEOTIDE SEQUENCE [LARGE SCALE GENOMIC DNA]</scope>
    <source>
        <strain evidence="3">cv. Fuhuasheng</strain>
        <tissue evidence="2">Leaves</tissue>
    </source>
</reference>
<evidence type="ECO:0000313" key="3">
    <source>
        <dbReference type="Proteomes" id="UP000289738"/>
    </source>
</evidence>
<name>A0A444YC05_ARAHY</name>
<comment type="caution">
    <text evidence="2">The sequence shown here is derived from an EMBL/GenBank/DDBJ whole genome shotgun (WGS) entry which is preliminary data.</text>
</comment>
<evidence type="ECO:0000313" key="2">
    <source>
        <dbReference type="EMBL" id="RYQ99443.1"/>
    </source>
</evidence>
<organism evidence="2 3">
    <name type="scientific">Arachis hypogaea</name>
    <name type="common">Peanut</name>
    <dbReference type="NCBI Taxonomy" id="3818"/>
    <lineage>
        <taxon>Eukaryota</taxon>
        <taxon>Viridiplantae</taxon>
        <taxon>Streptophyta</taxon>
        <taxon>Embryophyta</taxon>
        <taxon>Tracheophyta</taxon>
        <taxon>Spermatophyta</taxon>
        <taxon>Magnoliopsida</taxon>
        <taxon>eudicotyledons</taxon>
        <taxon>Gunneridae</taxon>
        <taxon>Pentapetalae</taxon>
        <taxon>rosids</taxon>
        <taxon>fabids</taxon>
        <taxon>Fabales</taxon>
        <taxon>Fabaceae</taxon>
        <taxon>Papilionoideae</taxon>
        <taxon>50 kb inversion clade</taxon>
        <taxon>dalbergioids sensu lato</taxon>
        <taxon>Dalbergieae</taxon>
        <taxon>Pterocarpus clade</taxon>
        <taxon>Arachis</taxon>
    </lineage>
</organism>